<dbReference type="EMBL" id="CACSLK010021763">
    <property type="protein sequence ID" value="CAA0821933.1"/>
    <property type="molecule type" value="Genomic_DNA"/>
</dbReference>
<gene>
    <name evidence="11" type="ORF">SHERM_19576</name>
</gene>
<keyword evidence="3" id="KW-0808">Transferase</keyword>
<evidence type="ECO:0000256" key="6">
    <source>
        <dbReference type="ARBA" id="ARBA00022840"/>
    </source>
</evidence>
<dbReference type="PROSITE" id="PS00107">
    <property type="entry name" value="PROTEIN_KINASE_ATP"/>
    <property type="match status" value="1"/>
</dbReference>
<dbReference type="InterPro" id="IPR011009">
    <property type="entry name" value="Kinase-like_dom_sf"/>
</dbReference>
<comment type="similarity">
    <text evidence="1">Belongs to the protein kinase superfamily. STE Ser/Thr protein kinase family. MAP kinase kinase kinase subfamily.</text>
</comment>
<comment type="catalytic activity">
    <reaction evidence="7">
        <text>L-threonyl-[protein] + ATP = O-phospho-L-threonyl-[protein] + ADP + H(+)</text>
        <dbReference type="Rhea" id="RHEA:46608"/>
        <dbReference type="Rhea" id="RHEA-COMP:11060"/>
        <dbReference type="Rhea" id="RHEA-COMP:11605"/>
        <dbReference type="ChEBI" id="CHEBI:15378"/>
        <dbReference type="ChEBI" id="CHEBI:30013"/>
        <dbReference type="ChEBI" id="CHEBI:30616"/>
        <dbReference type="ChEBI" id="CHEBI:61977"/>
        <dbReference type="ChEBI" id="CHEBI:456216"/>
        <dbReference type="EC" id="2.7.11.25"/>
    </reaction>
</comment>
<evidence type="ECO:0000256" key="8">
    <source>
        <dbReference type="ARBA" id="ARBA00048329"/>
    </source>
</evidence>
<keyword evidence="6 9" id="KW-0067">ATP-binding</keyword>
<name>A0A9N7MXF7_STRHE</name>
<evidence type="ECO:0000259" key="10">
    <source>
        <dbReference type="PROSITE" id="PS50011"/>
    </source>
</evidence>
<dbReference type="SUPFAM" id="SSF56112">
    <property type="entry name" value="Protein kinase-like (PK-like)"/>
    <property type="match status" value="1"/>
</dbReference>
<keyword evidence="5 11" id="KW-0418">Kinase</keyword>
<dbReference type="PANTHER" id="PTHR48016">
    <property type="entry name" value="MAP KINASE KINASE KINASE SSK2-RELATED-RELATED"/>
    <property type="match status" value="1"/>
</dbReference>
<evidence type="ECO:0000256" key="7">
    <source>
        <dbReference type="ARBA" id="ARBA00047559"/>
    </source>
</evidence>
<proteinExistence type="inferred from homology"/>
<evidence type="ECO:0000256" key="5">
    <source>
        <dbReference type="ARBA" id="ARBA00022777"/>
    </source>
</evidence>
<evidence type="ECO:0000256" key="1">
    <source>
        <dbReference type="ARBA" id="ARBA00006529"/>
    </source>
</evidence>
<evidence type="ECO:0000256" key="3">
    <source>
        <dbReference type="ARBA" id="ARBA00022679"/>
    </source>
</evidence>
<dbReference type="GO" id="GO:0005737">
    <property type="term" value="C:cytoplasm"/>
    <property type="evidence" value="ECO:0007669"/>
    <property type="project" value="TreeGrafter"/>
</dbReference>
<dbReference type="Gene3D" id="1.10.510.10">
    <property type="entry name" value="Transferase(Phosphotransferase) domain 1"/>
    <property type="match status" value="1"/>
</dbReference>
<dbReference type="PROSITE" id="PS50011">
    <property type="entry name" value="PROTEIN_KINASE_DOM"/>
    <property type="match status" value="1"/>
</dbReference>
<dbReference type="InterPro" id="IPR000719">
    <property type="entry name" value="Prot_kinase_dom"/>
</dbReference>
<sequence length="617" mass="68669">MSGSLVSVWGKSKKSSNDIILSNKVANSEPARKLLTRARKLRHASDDELGLNSSDAGLLPISPDSTLLSTGAAHWSKNPCRQLLGKSSNENVRETNVHSRCRSRGLFSPDLDVDSSQENEFHLHIPTRSAPGSGFSSPVLSPQRYNSTLDLYIPSFRVPSKFSNSDRKSKSYGNCNGVFMHLHEKSLPEFFALRNECNNNNNSDNNANVHPLPRPPSAACRQSLTVRHNIEKSDGSPVIKGQWQRGRLLGRGTYGSVYIATHRETGAMCAVKEVQMVPDDPKCAECVKQLEQEIKFLRDLKHRNIVQYYGCETIEDRFCIYLEYVHPGAVNKYIRENCGAMTESIVRNFTRHILSGLAYLHSTNTIHRDIKGANLLVDAYGVVKIADFGLAKHLNGHDIDLSLKGTPHWLAPEVLHAMMRKDANPELAYGVDIWSVGCTVIEMLTGKPPWSELTWVQAMFSVLNKSPPIPEKLSAEGKDFLQRCFQRRPEDRPSAAKLLDHPFVRSSRDQNHAGLVLGFSGIRLHVSFAILIICMPCRNLTQIETSRQDILCPGPNSHNSAVEALPRVSSNTLSPSNVDKNLLLRAVNNTTISCKGNLTLLMPKMTERKKKQSSNAH</sequence>
<evidence type="ECO:0000256" key="9">
    <source>
        <dbReference type="PROSITE-ProRule" id="PRU10141"/>
    </source>
</evidence>
<protein>
    <recommendedName>
        <fullName evidence="2">mitogen-activated protein kinase kinase kinase</fullName>
        <ecNumber evidence="2">2.7.11.25</ecNumber>
    </recommendedName>
</protein>
<evidence type="ECO:0000313" key="12">
    <source>
        <dbReference type="Proteomes" id="UP001153555"/>
    </source>
</evidence>
<dbReference type="OrthoDB" id="266718at2759"/>
<feature type="binding site" evidence="9">
    <location>
        <position position="272"/>
    </location>
    <ligand>
        <name>ATP</name>
        <dbReference type="ChEBI" id="CHEBI:30616"/>
    </ligand>
</feature>
<dbReference type="SMART" id="SM00220">
    <property type="entry name" value="S_TKc"/>
    <property type="match status" value="1"/>
</dbReference>
<dbReference type="Proteomes" id="UP001153555">
    <property type="component" value="Unassembled WGS sequence"/>
</dbReference>
<dbReference type="InterPro" id="IPR050538">
    <property type="entry name" value="MAP_kinase_kinase_kinase"/>
</dbReference>
<dbReference type="InterPro" id="IPR017441">
    <property type="entry name" value="Protein_kinase_ATP_BS"/>
</dbReference>
<keyword evidence="4 9" id="KW-0547">Nucleotide-binding</keyword>
<feature type="domain" description="Protein kinase" evidence="10">
    <location>
        <begin position="243"/>
        <end position="504"/>
    </location>
</feature>
<evidence type="ECO:0000256" key="2">
    <source>
        <dbReference type="ARBA" id="ARBA00012406"/>
    </source>
</evidence>
<accession>A0A9N7MXF7</accession>
<comment type="caution">
    <text evidence="11">The sequence shown here is derived from an EMBL/GenBank/DDBJ whole genome shotgun (WGS) entry which is preliminary data.</text>
</comment>
<comment type="catalytic activity">
    <reaction evidence="8">
        <text>L-seryl-[protein] + ATP = O-phospho-L-seryl-[protein] + ADP + H(+)</text>
        <dbReference type="Rhea" id="RHEA:17989"/>
        <dbReference type="Rhea" id="RHEA-COMP:9863"/>
        <dbReference type="Rhea" id="RHEA-COMP:11604"/>
        <dbReference type="ChEBI" id="CHEBI:15378"/>
        <dbReference type="ChEBI" id="CHEBI:29999"/>
        <dbReference type="ChEBI" id="CHEBI:30616"/>
        <dbReference type="ChEBI" id="CHEBI:83421"/>
        <dbReference type="ChEBI" id="CHEBI:456216"/>
        <dbReference type="EC" id="2.7.11.25"/>
    </reaction>
</comment>
<organism evidence="11 12">
    <name type="scientific">Striga hermonthica</name>
    <name type="common">Purple witchweed</name>
    <name type="synonym">Buchnera hermonthica</name>
    <dbReference type="NCBI Taxonomy" id="68872"/>
    <lineage>
        <taxon>Eukaryota</taxon>
        <taxon>Viridiplantae</taxon>
        <taxon>Streptophyta</taxon>
        <taxon>Embryophyta</taxon>
        <taxon>Tracheophyta</taxon>
        <taxon>Spermatophyta</taxon>
        <taxon>Magnoliopsida</taxon>
        <taxon>eudicotyledons</taxon>
        <taxon>Gunneridae</taxon>
        <taxon>Pentapetalae</taxon>
        <taxon>asterids</taxon>
        <taxon>lamiids</taxon>
        <taxon>Lamiales</taxon>
        <taxon>Orobanchaceae</taxon>
        <taxon>Buchnereae</taxon>
        <taxon>Striga</taxon>
    </lineage>
</organism>
<evidence type="ECO:0000256" key="4">
    <source>
        <dbReference type="ARBA" id="ARBA00022741"/>
    </source>
</evidence>
<dbReference type="GO" id="GO:0005524">
    <property type="term" value="F:ATP binding"/>
    <property type="evidence" value="ECO:0007669"/>
    <property type="project" value="UniProtKB-UniRule"/>
</dbReference>
<dbReference type="Pfam" id="PF00069">
    <property type="entry name" value="Pkinase"/>
    <property type="match status" value="1"/>
</dbReference>
<dbReference type="PANTHER" id="PTHR48016:SF12">
    <property type="entry name" value="PROTEIN KINASE DOMAIN-CONTAINING PROTEIN"/>
    <property type="match status" value="1"/>
</dbReference>
<evidence type="ECO:0000313" key="11">
    <source>
        <dbReference type="EMBL" id="CAA0821933.1"/>
    </source>
</evidence>
<dbReference type="EC" id="2.7.11.25" evidence="2"/>
<reference evidence="11" key="1">
    <citation type="submission" date="2019-12" db="EMBL/GenBank/DDBJ databases">
        <authorList>
            <person name="Scholes J."/>
        </authorList>
    </citation>
    <scope>NUCLEOTIDE SEQUENCE</scope>
</reference>
<dbReference type="AlphaFoldDB" id="A0A9N7MXF7"/>
<keyword evidence="12" id="KW-1185">Reference proteome</keyword>
<dbReference type="GO" id="GO:0004709">
    <property type="term" value="F:MAP kinase kinase kinase activity"/>
    <property type="evidence" value="ECO:0007669"/>
    <property type="project" value="UniProtKB-EC"/>
</dbReference>
<dbReference type="FunFam" id="1.10.510.10:FF:001239">
    <property type="entry name" value="Predicted protein"/>
    <property type="match status" value="1"/>
</dbReference>